<evidence type="ECO:0000313" key="3">
    <source>
        <dbReference type="Proteomes" id="UP001157974"/>
    </source>
</evidence>
<keyword evidence="1" id="KW-0472">Membrane</keyword>
<keyword evidence="1" id="KW-0812">Transmembrane</keyword>
<keyword evidence="1" id="KW-1133">Transmembrane helix</keyword>
<evidence type="ECO:0000256" key="1">
    <source>
        <dbReference type="SAM" id="Phobius"/>
    </source>
</evidence>
<organism evidence="2 3">
    <name type="scientific">Rhodosorus marinus</name>
    <dbReference type="NCBI Taxonomy" id="101924"/>
    <lineage>
        <taxon>Eukaryota</taxon>
        <taxon>Rhodophyta</taxon>
        <taxon>Stylonematophyceae</taxon>
        <taxon>Stylonematales</taxon>
        <taxon>Stylonemataceae</taxon>
        <taxon>Rhodosorus</taxon>
    </lineage>
</organism>
<keyword evidence="3" id="KW-1185">Reference proteome</keyword>
<feature type="transmembrane region" description="Helical" evidence="1">
    <location>
        <begin position="82"/>
        <end position="105"/>
    </location>
</feature>
<name>A0AAV8V3B1_9RHOD</name>
<dbReference type="AlphaFoldDB" id="A0AAV8V3B1"/>
<proteinExistence type="predicted"/>
<accession>A0AAV8V3B1</accession>
<comment type="caution">
    <text evidence="2">The sequence shown here is derived from an EMBL/GenBank/DDBJ whole genome shotgun (WGS) entry which is preliminary data.</text>
</comment>
<evidence type="ECO:0000313" key="2">
    <source>
        <dbReference type="EMBL" id="KAJ8908754.1"/>
    </source>
</evidence>
<dbReference type="Proteomes" id="UP001157974">
    <property type="component" value="Unassembled WGS sequence"/>
</dbReference>
<protein>
    <submittedName>
        <fullName evidence="2">Uncharacterized protein</fullName>
    </submittedName>
</protein>
<reference evidence="2 3" key="1">
    <citation type="journal article" date="2023" name="Nat. Commun.">
        <title>Origin of minicircular mitochondrial genomes in red algae.</title>
        <authorList>
            <person name="Lee Y."/>
            <person name="Cho C.H."/>
            <person name="Lee Y.M."/>
            <person name="Park S.I."/>
            <person name="Yang J.H."/>
            <person name="West J.A."/>
            <person name="Bhattacharya D."/>
            <person name="Yoon H.S."/>
        </authorList>
    </citation>
    <scope>NUCLEOTIDE SEQUENCE [LARGE SCALE GENOMIC DNA]</scope>
    <source>
        <strain evidence="2 3">CCMP1338</strain>
        <tissue evidence="2">Whole cell</tissue>
    </source>
</reference>
<dbReference type="EMBL" id="JAMWBK010000001">
    <property type="protein sequence ID" value="KAJ8908754.1"/>
    <property type="molecule type" value="Genomic_DNA"/>
</dbReference>
<sequence length="204" mass="22572">MGIPFGRPMYGNSGAQESNPLLAGQEEIYPHRWRVVFLSWFQLVFGALGSLRGRLSGMTRLGTGVLGVYATWPPCENKNRHVLFYSILNLLWASGSLFFLLLLVAGDFGFFKSIFKYTGSSEVFPEFGDKLGEVVSLLHKKNGNAMIFPAILDVVFLFLSAVWGFSLYSEITRRNRAGLPVTRASGYGSDGAHYFPGSGQRLGR</sequence>
<feature type="transmembrane region" description="Helical" evidence="1">
    <location>
        <begin position="146"/>
        <end position="168"/>
    </location>
</feature>
<gene>
    <name evidence="2" type="ORF">NDN08_005459</name>
</gene>